<evidence type="ECO:0000313" key="2">
    <source>
        <dbReference type="EMBL" id="MEY6433295.1"/>
    </source>
</evidence>
<organism evidence="2 3">
    <name type="scientific">Thioalkalicoccus limnaeus</name>
    <dbReference type="NCBI Taxonomy" id="120681"/>
    <lineage>
        <taxon>Bacteria</taxon>
        <taxon>Pseudomonadati</taxon>
        <taxon>Pseudomonadota</taxon>
        <taxon>Gammaproteobacteria</taxon>
        <taxon>Chromatiales</taxon>
        <taxon>Chromatiaceae</taxon>
        <taxon>Thioalkalicoccus</taxon>
    </lineage>
</organism>
<evidence type="ECO:0000313" key="3">
    <source>
        <dbReference type="Proteomes" id="UP001564408"/>
    </source>
</evidence>
<dbReference type="RefSeq" id="WP_369667677.1">
    <property type="nucleotide sequence ID" value="NZ_JBDKXB010000018.1"/>
</dbReference>
<gene>
    <name evidence="2" type="ORF">ABC977_12870</name>
</gene>
<dbReference type="InterPro" id="IPR046612">
    <property type="entry name" value="DUF6671"/>
</dbReference>
<dbReference type="EMBL" id="JBDKXB010000018">
    <property type="protein sequence ID" value="MEY6433295.1"/>
    <property type="molecule type" value="Genomic_DNA"/>
</dbReference>
<reference evidence="2 3" key="1">
    <citation type="submission" date="2024-05" db="EMBL/GenBank/DDBJ databases">
        <title>Genome Sequence and Characterization of the New Strain Purple Sulfur Bacterium of Genus Thioalkalicoccus.</title>
        <authorList>
            <person name="Bryantseva I.A."/>
            <person name="Kyndt J.A."/>
            <person name="Imhoff J.F."/>
        </authorList>
    </citation>
    <scope>NUCLEOTIDE SEQUENCE [LARGE SCALE GENOMIC DNA]</scope>
    <source>
        <strain evidence="2 3">Um2</strain>
    </source>
</reference>
<feature type="domain" description="DUF6671" evidence="1">
    <location>
        <begin position="78"/>
        <end position="293"/>
    </location>
</feature>
<dbReference type="Proteomes" id="UP001564408">
    <property type="component" value="Unassembled WGS sequence"/>
</dbReference>
<protein>
    <submittedName>
        <fullName evidence="2">DUF6671 family protein</fullName>
    </submittedName>
</protein>
<accession>A0ABV4BFH6</accession>
<name>A0ABV4BFH6_9GAMM</name>
<evidence type="ECO:0000259" key="1">
    <source>
        <dbReference type="Pfam" id="PF20376"/>
    </source>
</evidence>
<comment type="caution">
    <text evidence="2">The sequence shown here is derived from an EMBL/GenBank/DDBJ whole genome shotgun (WGS) entry which is preliminary data.</text>
</comment>
<proteinExistence type="predicted"/>
<keyword evidence="3" id="KW-1185">Reference proteome</keyword>
<sequence>MTCERRLVPLFTGPSPYRGRRVALLTRHGKERVIAPVLEPAIGCRIELVEGFDTDRLGTFTREIPRAGTQREAARKKARIGMELANLPHGLASEGSFGPDPIAGMFSWNVEFVIFLDAERGLEVVGVAQGKANHGHLLTGDWTVAEAFARQAEFPAHHLVVRPEGENDPRIRKGIAHWAELEASFAWAQTQSVNGLAFLETDVRAHVNPTRQSTIRAAAEDLAAKLLSPCPVCRAPGFWIVDRVPGLPCSECGAPTRETRADILGCVRCPHQITRLRGDRREADPGRCDYCNP</sequence>
<dbReference type="Pfam" id="PF20376">
    <property type="entry name" value="DUF6671"/>
    <property type="match status" value="1"/>
</dbReference>